<feature type="region of interest" description="Disordered" evidence="1">
    <location>
        <begin position="18"/>
        <end position="46"/>
    </location>
</feature>
<comment type="caution">
    <text evidence="2">The sequence shown here is derived from an EMBL/GenBank/DDBJ whole genome shotgun (WGS) entry which is preliminary data.</text>
</comment>
<gene>
    <name evidence="2" type="ORF">J3D65DRAFT_446541</name>
</gene>
<dbReference type="EMBL" id="JBBPEH010000008">
    <property type="protein sequence ID" value="KAK7535269.1"/>
    <property type="molecule type" value="Genomic_DNA"/>
</dbReference>
<organism evidence="2 3">
    <name type="scientific">Phyllosticta citribraziliensis</name>
    <dbReference type="NCBI Taxonomy" id="989973"/>
    <lineage>
        <taxon>Eukaryota</taxon>
        <taxon>Fungi</taxon>
        <taxon>Dikarya</taxon>
        <taxon>Ascomycota</taxon>
        <taxon>Pezizomycotina</taxon>
        <taxon>Dothideomycetes</taxon>
        <taxon>Dothideomycetes incertae sedis</taxon>
        <taxon>Botryosphaeriales</taxon>
        <taxon>Phyllostictaceae</taxon>
        <taxon>Phyllosticta</taxon>
    </lineage>
</organism>
<evidence type="ECO:0000313" key="3">
    <source>
        <dbReference type="Proteomes" id="UP001360953"/>
    </source>
</evidence>
<accession>A0ABR1LJA1</accession>
<feature type="region of interest" description="Disordered" evidence="1">
    <location>
        <begin position="58"/>
        <end position="119"/>
    </location>
</feature>
<evidence type="ECO:0000256" key="1">
    <source>
        <dbReference type="SAM" id="MobiDB-lite"/>
    </source>
</evidence>
<reference evidence="2 3" key="1">
    <citation type="submission" date="2024-04" db="EMBL/GenBank/DDBJ databases">
        <title>Phyllosticta paracitricarpa is synonymous to the EU quarantine fungus P. citricarpa based on phylogenomic analyses.</title>
        <authorList>
            <consortium name="Lawrence Berkeley National Laboratory"/>
            <person name="Van ingen-buijs V.A."/>
            <person name="Van westerhoven A.C."/>
            <person name="Haridas S."/>
            <person name="Skiadas P."/>
            <person name="Martin F."/>
            <person name="Groenewald J.Z."/>
            <person name="Crous P.W."/>
            <person name="Seidl M.F."/>
        </authorList>
    </citation>
    <scope>NUCLEOTIDE SEQUENCE [LARGE SCALE GENOMIC DNA]</scope>
    <source>
        <strain evidence="2 3">CPC 17464</strain>
    </source>
</reference>
<name>A0ABR1LJA1_9PEZI</name>
<protein>
    <submittedName>
        <fullName evidence="2">Uncharacterized protein</fullName>
    </submittedName>
</protein>
<feature type="compositionally biased region" description="Basic and acidic residues" evidence="1">
    <location>
        <begin position="18"/>
        <end position="33"/>
    </location>
</feature>
<dbReference type="Proteomes" id="UP001360953">
    <property type="component" value="Unassembled WGS sequence"/>
</dbReference>
<sequence>MCSSGGVWIFKVHVDGQARQTRERSAEREEKPEVAATILTQPPPHLHALDLTTSRYTHKAPHSVRYSSSRHLPGCHPPTPRNQTSRRTRASCTTSPARRRRRPPAPGQAETQRNTGWTDVPMKCDATRWPWTTRLAVPLRCAVLLSTPLRCTGTGLISTAIVLSIPRPDRPFKPRRGAALSRRPIVDLDNRKGGDVGLRFMRPHALLLT</sequence>
<dbReference type="GeneID" id="92029210"/>
<keyword evidence="3" id="KW-1185">Reference proteome</keyword>
<evidence type="ECO:0000313" key="2">
    <source>
        <dbReference type="EMBL" id="KAK7535269.1"/>
    </source>
</evidence>
<proteinExistence type="predicted"/>
<dbReference type="RefSeq" id="XP_066653994.1">
    <property type="nucleotide sequence ID" value="XM_066796304.1"/>
</dbReference>